<name>A0A0D0DL47_9AGAM</name>
<evidence type="ECO:0000313" key="3">
    <source>
        <dbReference type="Proteomes" id="UP000054538"/>
    </source>
</evidence>
<gene>
    <name evidence="2" type="ORF">PAXRUDRAFT_162505</name>
</gene>
<feature type="region of interest" description="Disordered" evidence="1">
    <location>
        <begin position="128"/>
        <end position="160"/>
    </location>
</feature>
<evidence type="ECO:0000256" key="1">
    <source>
        <dbReference type="SAM" id="MobiDB-lite"/>
    </source>
</evidence>
<protein>
    <submittedName>
        <fullName evidence="2">Uncharacterized protein</fullName>
    </submittedName>
</protein>
<dbReference type="InParanoid" id="A0A0D0DL47"/>
<accession>A0A0D0DL47</accession>
<dbReference type="Proteomes" id="UP000054538">
    <property type="component" value="Unassembled WGS sequence"/>
</dbReference>
<organism evidence="2 3">
    <name type="scientific">Paxillus rubicundulus Ve08.2h10</name>
    <dbReference type="NCBI Taxonomy" id="930991"/>
    <lineage>
        <taxon>Eukaryota</taxon>
        <taxon>Fungi</taxon>
        <taxon>Dikarya</taxon>
        <taxon>Basidiomycota</taxon>
        <taxon>Agaricomycotina</taxon>
        <taxon>Agaricomycetes</taxon>
        <taxon>Agaricomycetidae</taxon>
        <taxon>Boletales</taxon>
        <taxon>Paxilineae</taxon>
        <taxon>Paxillaceae</taxon>
        <taxon>Paxillus</taxon>
    </lineage>
</organism>
<reference evidence="2 3" key="1">
    <citation type="submission" date="2014-04" db="EMBL/GenBank/DDBJ databases">
        <authorList>
            <consortium name="DOE Joint Genome Institute"/>
            <person name="Kuo A."/>
            <person name="Kohler A."/>
            <person name="Jargeat P."/>
            <person name="Nagy L.G."/>
            <person name="Floudas D."/>
            <person name="Copeland A."/>
            <person name="Barry K.W."/>
            <person name="Cichocki N."/>
            <person name="Veneault-Fourrey C."/>
            <person name="LaButti K."/>
            <person name="Lindquist E.A."/>
            <person name="Lipzen A."/>
            <person name="Lundell T."/>
            <person name="Morin E."/>
            <person name="Murat C."/>
            <person name="Sun H."/>
            <person name="Tunlid A."/>
            <person name="Henrissat B."/>
            <person name="Grigoriev I.V."/>
            <person name="Hibbett D.S."/>
            <person name="Martin F."/>
            <person name="Nordberg H.P."/>
            <person name="Cantor M.N."/>
            <person name="Hua S.X."/>
        </authorList>
    </citation>
    <scope>NUCLEOTIDE SEQUENCE [LARGE SCALE GENOMIC DNA]</scope>
    <source>
        <strain evidence="2 3">Ve08.2h10</strain>
    </source>
</reference>
<dbReference type="AlphaFoldDB" id="A0A0D0DL47"/>
<dbReference type="EMBL" id="KN826405">
    <property type="protein sequence ID" value="KIK79005.1"/>
    <property type="molecule type" value="Genomic_DNA"/>
</dbReference>
<evidence type="ECO:0000313" key="2">
    <source>
        <dbReference type="EMBL" id="KIK79005.1"/>
    </source>
</evidence>
<proteinExistence type="predicted"/>
<dbReference type="HOGENOM" id="CLU_126685_0_0_1"/>
<dbReference type="OrthoDB" id="10411387at2759"/>
<sequence>MSDQSRLVQIYVASESKRSSFALVDPTSAFNCVIRELIRLSAVALPLLGGHALLPMASVESTEEWRSKWETWMVSKTVCMRGGGGLLRALQDVKDQGESLVIPYNMVQAITMVEVAYTNLEGQAEAEQARGIQSSRTEVEVEEGGNRASGKRKRGGDRHA</sequence>
<reference evidence="3" key="2">
    <citation type="submission" date="2015-01" db="EMBL/GenBank/DDBJ databases">
        <title>Evolutionary Origins and Diversification of the Mycorrhizal Mutualists.</title>
        <authorList>
            <consortium name="DOE Joint Genome Institute"/>
            <consortium name="Mycorrhizal Genomics Consortium"/>
            <person name="Kohler A."/>
            <person name="Kuo A."/>
            <person name="Nagy L.G."/>
            <person name="Floudas D."/>
            <person name="Copeland A."/>
            <person name="Barry K.W."/>
            <person name="Cichocki N."/>
            <person name="Veneault-Fourrey C."/>
            <person name="LaButti K."/>
            <person name="Lindquist E.A."/>
            <person name="Lipzen A."/>
            <person name="Lundell T."/>
            <person name="Morin E."/>
            <person name="Murat C."/>
            <person name="Riley R."/>
            <person name="Ohm R."/>
            <person name="Sun H."/>
            <person name="Tunlid A."/>
            <person name="Henrissat B."/>
            <person name="Grigoriev I.V."/>
            <person name="Hibbett D.S."/>
            <person name="Martin F."/>
        </authorList>
    </citation>
    <scope>NUCLEOTIDE SEQUENCE [LARGE SCALE GENOMIC DNA]</scope>
    <source>
        <strain evidence="3">Ve08.2h10</strain>
    </source>
</reference>
<feature type="compositionally biased region" description="Basic residues" evidence="1">
    <location>
        <begin position="149"/>
        <end position="160"/>
    </location>
</feature>
<keyword evidence="3" id="KW-1185">Reference proteome</keyword>